<gene>
    <name evidence="2" type="ORF">MOMUL_04520</name>
</gene>
<dbReference type="OrthoDB" id="9810066at2"/>
<evidence type="ECO:0000313" key="2">
    <source>
        <dbReference type="EMBL" id="KYH33742.1"/>
    </source>
</evidence>
<protein>
    <submittedName>
        <fullName evidence="2">Putative phosphoribosyl transferasec</fullName>
    </submittedName>
</protein>
<dbReference type="GO" id="GO:0016740">
    <property type="term" value="F:transferase activity"/>
    <property type="evidence" value="ECO:0007669"/>
    <property type="project" value="UniProtKB-KW"/>
</dbReference>
<dbReference type="AlphaFoldDB" id="A0A151B1U8"/>
<feature type="domain" description="Phosphoribosyltransferase" evidence="1">
    <location>
        <begin position="17"/>
        <end position="168"/>
    </location>
</feature>
<dbReference type="Pfam" id="PF00156">
    <property type="entry name" value="Pribosyltran"/>
    <property type="match status" value="1"/>
</dbReference>
<keyword evidence="3" id="KW-1185">Reference proteome</keyword>
<keyword evidence="2" id="KW-0808">Transferase</keyword>
<reference evidence="2 3" key="1">
    <citation type="submission" date="2016-02" db="EMBL/GenBank/DDBJ databases">
        <title>Genome sequence of Moorella mulderi DSM 14980.</title>
        <authorList>
            <person name="Poehlein A."/>
            <person name="Daniel R."/>
        </authorList>
    </citation>
    <scope>NUCLEOTIDE SEQUENCE [LARGE SCALE GENOMIC DNA]</scope>
    <source>
        <strain evidence="2 3">DSM 14980</strain>
    </source>
</reference>
<dbReference type="PATRIC" id="fig|1122241.3.peg.479"/>
<dbReference type="EMBL" id="LTBC01000001">
    <property type="protein sequence ID" value="KYH33742.1"/>
    <property type="molecule type" value="Genomic_DNA"/>
</dbReference>
<dbReference type="RefSeq" id="WP_062280922.1">
    <property type="nucleotide sequence ID" value="NZ_LTBC01000001.1"/>
</dbReference>
<accession>A0A151B1U8</accession>
<dbReference type="Gene3D" id="3.40.50.2020">
    <property type="match status" value="1"/>
</dbReference>
<dbReference type="SUPFAM" id="SSF53271">
    <property type="entry name" value="PRTase-like"/>
    <property type="match status" value="1"/>
</dbReference>
<dbReference type="Proteomes" id="UP000075670">
    <property type="component" value="Unassembled WGS sequence"/>
</dbReference>
<name>A0A151B1U8_9FIRM</name>
<dbReference type="InterPro" id="IPR029057">
    <property type="entry name" value="PRTase-like"/>
</dbReference>
<evidence type="ECO:0000313" key="3">
    <source>
        <dbReference type="Proteomes" id="UP000075670"/>
    </source>
</evidence>
<proteinExistence type="predicted"/>
<evidence type="ECO:0000259" key="1">
    <source>
        <dbReference type="Pfam" id="PF00156"/>
    </source>
</evidence>
<organism evidence="2 3">
    <name type="scientific">Moorella mulderi DSM 14980</name>
    <dbReference type="NCBI Taxonomy" id="1122241"/>
    <lineage>
        <taxon>Bacteria</taxon>
        <taxon>Bacillati</taxon>
        <taxon>Bacillota</taxon>
        <taxon>Clostridia</taxon>
        <taxon>Neomoorellales</taxon>
        <taxon>Neomoorellaceae</taxon>
        <taxon>Neomoorella</taxon>
    </lineage>
</organism>
<dbReference type="InterPro" id="IPR000836">
    <property type="entry name" value="PRTase_dom"/>
</dbReference>
<dbReference type="CDD" id="cd06223">
    <property type="entry name" value="PRTases_typeI"/>
    <property type="match status" value="1"/>
</dbReference>
<comment type="caution">
    <text evidence="2">The sequence shown here is derived from an EMBL/GenBank/DDBJ whole genome shotgun (WGS) entry which is preliminary data.</text>
</comment>
<sequence length="213" mass="22919">MLFKDRHDAGCQLAKALQVYRGQQPLVLAVPRGGVVVAAPIVVALAGELDLIIPRKVGLPGNPELAVAAVAPDGTVLYNEPVMRSYKLVPADLKALIELEVAEIKRRLKVYRGHDSEPEITGRVVIVVDDGIATGLTIEAALQSVKQANPGRLVLAVPVAPPETVERLRPLVGDLICLATPVPFYAVGQFYEDFSQVSDDEVENILAKFKRAS</sequence>
<dbReference type="Gene3D" id="3.30.1310.20">
    <property type="entry name" value="PRTase-like"/>
    <property type="match status" value="1"/>
</dbReference>